<feature type="compositionally biased region" description="Pro residues" evidence="1">
    <location>
        <begin position="65"/>
        <end position="80"/>
    </location>
</feature>
<keyword evidence="3" id="KW-1185">Reference proteome</keyword>
<evidence type="ECO:0000313" key="2">
    <source>
        <dbReference type="EMBL" id="MCE2055127.1"/>
    </source>
</evidence>
<accession>A0ABS8W2I2</accession>
<feature type="compositionally biased region" description="Low complexity" evidence="1">
    <location>
        <begin position="1"/>
        <end position="16"/>
    </location>
</feature>
<feature type="compositionally biased region" description="Pro residues" evidence="1">
    <location>
        <begin position="40"/>
        <end position="55"/>
    </location>
</feature>
<comment type="caution">
    <text evidence="2">The sequence shown here is derived from an EMBL/GenBank/DDBJ whole genome shotgun (WGS) entry which is preliminary data.</text>
</comment>
<sequence length="187" mass="20663">MSPSTKNNLPPTTATNPPNPSPIYTHPQSQSPTYTTYATPPNPPPINQPNQPPTHIPHISLPGNTYPPPATTPVNPPNPPLANTSYNPRPPPIQNTPTIKNYPAQHIQETHVSTLYVQHIPPIYVMETQTISNPISVRFQPEVDHNEGMEKDAKENVDDVLPDIDLPVGYKPPKIVIFNRTSDPIHI</sequence>
<evidence type="ECO:0000313" key="3">
    <source>
        <dbReference type="Proteomes" id="UP000823775"/>
    </source>
</evidence>
<protein>
    <submittedName>
        <fullName evidence="2">Uncharacterized protein</fullName>
    </submittedName>
</protein>
<reference evidence="2 3" key="1">
    <citation type="journal article" date="2021" name="BMC Genomics">
        <title>Datura genome reveals duplications of psychoactive alkaloid biosynthetic genes and high mutation rate following tissue culture.</title>
        <authorList>
            <person name="Rajewski A."/>
            <person name="Carter-House D."/>
            <person name="Stajich J."/>
            <person name="Litt A."/>
        </authorList>
    </citation>
    <scope>NUCLEOTIDE SEQUENCE [LARGE SCALE GENOMIC DNA]</scope>
    <source>
        <strain evidence="2">AR-01</strain>
    </source>
</reference>
<proteinExistence type="predicted"/>
<organism evidence="2 3">
    <name type="scientific">Datura stramonium</name>
    <name type="common">Jimsonweed</name>
    <name type="synonym">Common thornapple</name>
    <dbReference type="NCBI Taxonomy" id="4076"/>
    <lineage>
        <taxon>Eukaryota</taxon>
        <taxon>Viridiplantae</taxon>
        <taxon>Streptophyta</taxon>
        <taxon>Embryophyta</taxon>
        <taxon>Tracheophyta</taxon>
        <taxon>Spermatophyta</taxon>
        <taxon>Magnoliopsida</taxon>
        <taxon>eudicotyledons</taxon>
        <taxon>Gunneridae</taxon>
        <taxon>Pentapetalae</taxon>
        <taxon>asterids</taxon>
        <taxon>lamiids</taxon>
        <taxon>Solanales</taxon>
        <taxon>Solanaceae</taxon>
        <taxon>Solanoideae</taxon>
        <taxon>Datureae</taxon>
        <taxon>Datura</taxon>
    </lineage>
</organism>
<name>A0ABS8W2I2_DATST</name>
<feature type="region of interest" description="Disordered" evidence="1">
    <location>
        <begin position="1"/>
        <end position="86"/>
    </location>
</feature>
<evidence type="ECO:0000256" key="1">
    <source>
        <dbReference type="SAM" id="MobiDB-lite"/>
    </source>
</evidence>
<dbReference type="EMBL" id="JACEIK010006131">
    <property type="protein sequence ID" value="MCE2055127.1"/>
    <property type="molecule type" value="Genomic_DNA"/>
</dbReference>
<gene>
    <name evidence="2" type="ORF">HAX54_042036</name>
</gene>
<dbReference type="Proteomes" id="UP000823775">
    <property type="component" value="Unassembled WGS sequence"/>
</dbReference>